<dbReference type="Gene3D" id="1.10.238.10">
    <property type="entry name" value="EF-hand"/>
    <property type="match status" value="1"/>
</dbReference>
<feature type="compositionally biased region" description="Basic and acidic residues" evidence="1">
    <location>
        <begin position="1460"/>
        <end position="1471"/>
    </location>
</feature>
<feature type="domain" description="Agenet" evidence="3">
    <location>
        <begin position="1464"/>
        <end position="1522"/>
    </location>
</feature>
<dbReference type="SMART" id="SM00743">
    <property type="entry name" value="Agenet"/>
    <property type="match status" value="10"/>
</dbReference>
<feature type="domain" description="Agenet" evidence="3">
    <location>
        <begin position="1328"/>
        <end position="1386"/>
    </location>
</feature>
<name>A0A8S9U9W7_PHYIN</name>
<feature type="compositionally biased region" description="Basic and acidic residues" evidence="1">
    <location>
        <begin position="1596"/>
        <end position="1608"/>
    </location>
</feature>
<feature type="compositionally biased region" description="Basic and acidic residues" evidence="1">
    <location>
        <begin position="1528"/>
        <end position="1539"/>
    </location>
</feature>
<dbReference type="InterPro" id="IPR014002">
    <property type="entry name" value="Agenet_dom_plant"/>
</dbReference>
<feature type="domain" description="Agenet" evidence="3">
    <location>
        <begin position="1069"/>
        <end position="1127"/>
    </location>
</feature>
<feature type="region of interest" description="Disordered" evidence="1">
    <location>
        <begin position="749"/>
        <end position="795"/>
    </location>
</feature>
<comment type="caution">
    <text evidence="4">The sequence shown here is derived from an EMBL/GenBank/DDBJ whole genome shotgun (WGS) entry which is preliminary data.</text>
</comment>
<dbReference type="FunFam" id="2.30.30.140:FF:000164">
    <property type="entry name" value="Uncharacterized protein"/>
    <property type="match status" value="10"/>
</dbReference>
<evidence type="ECO:0000256" key="1">
    <source>
        <dbReference type="SAM" id="MobiDB-lite"/>
    </source>
</evidence>
<feature type="domain" description="Tudor" evidence="2">
    <location>
        <begin position="1069"/>
        <end position="1127"/>
    </location>
</feature>
<proteinExistence type="predicted"/>
<feature type="domain" description="Tudor" evidence="2">
    <location>
        <begin position="627"/>
        <end position="685"/>
    </location>
</feature>
<feature type="region of interest" description="Disordered" evidence="1">
    <location>
        <begin position="1125"/>
        <end position="1144"/>
    </location>
</feature>
<dbReference type="Gene3D" id="2.30.30.140">
    <property type="match status" value="15"/>
</dbReference>
<feature type="compositionally biased region" description="Polar residues" evidence="1">
    <location>
        <begin position="780"/>
        <end position="790"/>
    </location>
</feature>
<feature type="region of interest" description="Disordered" evidence="1">
    <location>
        <begin position="1191"/>
        <end position="1212"/>
    </location>
</feature>
<evidence type="ECO:0000313" key="5">
    <source>
        <dbReference type="Proteomes" id="UP000704712"/>
    </source>
</evidence>
<feature type="compositionally biased region" description="Basic residues" evidence="1">
    <location>
        <begin position="517"/>
        <end position="530"/>
    </location>
</feature>
<feature type="compositionally biased region" description="Basic and acidic residues" evidence="1">
    <location>
        <begin position="1258"/>
        <end position="1267"/>
    </location>
</feature>
<dbReference type="EMBL" id="JAACNO010002017">
    <property type="protein sequence ID" value="KAF4136079.1"/>
    <property type="molecule type" value="Genomic_DNA"/>
</dbReference>
<feature type="region of interest" description="Disordered" evidence="1">
    <location>
        <begin position="1586"/>
        <end position="1608"/>
    </location>
</feature>
<feature type="domain" description="Agenet" evidence="3">
    <location>
        <begin position="1001"/>
        <end position="1059"/>
    </location>
</feature>
<evidence type="ECO:0000259" key="2">
    <source>
        <dbReference type="SMART" id="SM00333"/>
    </source>
</evidence>
<dbReference type="PANTHER" id="PTHR34157:SF2">
    <property type="entry name" value="TUZIN"/>
    <property type="match status" value="1"/>
</dbReference>
<feature type="compositionally biased region" description="Basic and acidic residues" evidence="1">
    <location>
        <begin position="1133"/>
        <end position="1144"/>
    </location>
</feature>
<reference evidence="4" key="1">
    <citation type="submission" date="2020-03" db="EMBL/GenBank/DDBJ databases">
        <title>Hybrid Assembly of Korean Phytophthora infestans isolates.</title>
        <authorList>
            <person name="Prokchorchik M."/>
            <person name="Lee Y."/>
            <person name="Seo J."/>
            <person name="Cho J.-H."/>
            <person name="Park Y.-E."/>
            <person name="Jang D.-C."/>
            <person name="Im J.-S."/>
            <person name="Choi J.-G."/>
            <person name="Park H.-J."/>
            <person name="Lee G.-B."/>
            <person name="Lee Y.-G."/>
            <person name="Hong S.-Y."/>
            <person name="Cho K."/>
            <person name="Sohn K.H."/>
        </authorList>
    </citation>
    <scope>NUCLEOTIDE SEQUENCE</scope>
    <source>
        <strain evidence="4">KR_2_A2</strain>
    </source>
</reference>
<feature type="domain" description="Tudor" evidence="2">
    <location>
        <begin position="1137"/>
        <end position="1195"/>
    </location>
</feature>
<feature type="domain" description="Agenet" evidence="3">
    <location>
        <begin position="933"/>
        <end position="991"/>
    </location>
</feature>
<feature type="region of interest" description="Disordered" evidence="1">
    <location>
        <begin position="1"/>
        <end position="66"/>
    </location>
</feature>
<feature type="compositionally biased region" description="Basic and acidic residues" evidence="1">
    <location>
        <begin position="1201"/>
        <end position="1212"/>
    </location>
</feature>
<protein>
    <submittedName>
        <fullName evidence="4">Uncharacterized protein</fullName>
    </submittedName>
</protein>
<feature type="domain" description="Agenet" evidence="3">
    <location>
        <begin position="1137"/>
        <end position="1195"/>
    </location>
</feature>
<accession>A0A8S9U9W7</accession>
<dbReference type="InterPro" id="IPR011992">
    <property type="entry name" value="EF-hand-dom_pair"/>
</dbReference>
<dbReference type="SMART" id="SM00333">
    <property type="entry name" value="TUDOR"/>
    <property type="match status" value="13"/>
</dbReference>
<sequence>MKMETLAYLARSDSSDSDDSSDGSPTPLDPEYWRGITHSREVAPARSSSYRHPSRVETPSSHHYDHRNYAPATYPMYDQNPHQRPMTSPNVMMQSHGVYTGPSARLSPINYQIGSPICPVSHMDAMLEGSYMPHSGGAMLHGGGAVMQRSAGWSRSQPRNYPTSVPPASTPQHLKLQIREALVRAQAYLDLVPFFQSYDLSYAGGVRLGVIQEALARMGVILGDQVLQSIGQLFNVPGSGLVDYVAFGRFLELDRQELDNMRSVVATRRSVLANSGIELGDLFAQYDSHHTGFVPRSTFATLLHDYSIIIPETTLHFLMIELAKPSDTTCVSYVRFLEMTDVGVARANPPHSRTMENFPLHFSSLGGHRSDPFAHESPARGYEVQTAVPVATQATRVVDHASTSSDFATPLPRLGWVCRVCAHQQIADWATHCEICETSKPRPGLRGEGYIKCLLCKFDNNYDVDECEMCGRPLNSSSKKLSKAADKKRRSKKRYVSSSSSSSSSSWSSSSSPSDRRRTRRRKSEKRSRSSRSTQKKEEKKPRFQRGEEIQAIPLGERGYEIGVIARVRPNGTYDIEFDSGLYEKNVEESCIIELSRSRVIKARDVSDGEETKKQPKMTESDEERDPGYEPGDRVEARFQGRARFFAGVIKKCRTNGLYDIEYDDGEVEVRVRPKYIKPEEAKKQHTLPPKEDAVEVSWEKGQRVEAKLRGHADYVKCIVFRAHDDGSCDLEAENGELLKRIPGDNLRKRASSPVKKPILMSDDEPIRPKRPLVKRPSELSASDDSSAQPNVRFKQGQTIEAKRNGKDCYTPGVVARCRLNGSYDIDFDDGDKVFAIPAVNVRTLDSAPRFKKETTSNTRIKSKTTFKIGQPIEAQYKGKSKFYPGVISRCRLNGTYDIDYDDGEKETGVAAELIRLLGKKGGGDSDDDPKQKKFREGDKVEAQYKGKSKFYPGVISRCRLNGTYDIDYDDGEKETGVAAELIRLLGKKGGGDSDDDPKQKKFREGDKVEAQYKGKSKFYPGVISRCRLNGTYDIDYDDGEKETGVAAELIRLLGKKGGGDSDDDPKQKKFREGDKVEAQYKGKSKFYPGVISRCRLNGTYDIDYDDGEKETGVAAELIRLLGKKGGGDSDDDPKQKKFREGDKVEAQYKGKSKFYPGVISRCRLNGTYDIDYDDGEKETGVAAELIRLLGKKGGGDSDDDPKQKKFREGDKVEAQYKGKSKFYPGVISRCRLNGTYDIDYDDGEKETGKGGGDSDDDPKKFREGDKVEAQYKGKSKFYPGVISRCRLNGTYDIDYDDGEKETGVAAELIRLLGKKGGGDSDDDPKQKKFREGDKVEAQYKGKSKFYPGVISRCRLNGTYDIDYDDGEKETGVAAELIRLLGKKGGGDSDDDPKQKKFREGDKVEAQYKGKSKFYPGVISRCRLNGTYDIDYDDGEKETGVAAELIRLLGKKGGGDSDDDPKQKKFREGDKVEAQYKGKSKFYPGVISRCRLNGTYDIDYDDGEKETGVAAELIRLLGKKGGGDSDDDPKQKKFREGDKVEAQYKGKSKFYPGVISRCRLNGTYDIDYDDGEKETGVAAELIRLLGKKGGGDSDDDPKQKKFREGDKVEAQYKGKSKFYPGVISRC</sequence>
<evidence type="ECO:0000259" key="3">
    <source>
        <dbReference type="SMART" id="SM00743"/>
    </source>
</evidence>
<feature type="domain" description="Tudor" evidence="2">
    <location>
        <begin position="1396"/>
        <end position="1454"/>
    </location>
</feature>
<feature type="domain" description="Tudor" evidence="2">
    <location>
        <begin position="1532"/>
        <end position="1590"/>
    </location>
</feature>
<dbReference type="SUPFAM" id="SSF47473">
    <property type="entry name" value="EF-hand"/>
    <property type="match status" value="1"/>
</dbReference>
<feature type="domain" description="Agenet" evidence="3">
    <location>
        <begin position="1396"/>
        <end position="1454"/>
    </location>
</feature>
<feature type="domain" description="Tudor" evidence="2">
    <location>
        <begin position="1001"/>
        <end position="1059"/>
    </location>
</feature>
<feature type="domain" description="Tudor" evidence="2">
    <location>
        <begin position="1464"/>
        <end position="1522"/>
    </location>
</feature>
<feature type="domain" description="Tudor" evidence="2">
    <location>
        <begin position="792"/>
        <end position="850"/>
    </location>
</feature>
<feature type="compositionally biased region" description="Low complexity" evidence="1">
    <location>
        <begin position="496"/>
        <end position="513"/>
    </location>
</feature>
<feature type="region of interest" description="Disordered" evidence="1">
    <location>
        <begin position="1450"/>
        <end position="1471"/>
    </location>
</feature>
<feature type="region of interest" description="Disordered" evidence="1">
    <location>
        <begin position="1314"/>
        <end position="1334"/>
    </location>
</feature>
<evidence type="ECO:0000313" key="4">
    <source>
        <dbReference type="EMBL" id="KAF4136079.1"/>
    </source>
</evidence>
<feature type="domain" description="Agenet" evidence="3">
    <location>
        <begin position="1532"/>
        <end position="1590"/>
    </location>
</feature>
<feature type="region of interest" description="Disordered" evidence="1">
    <location>
        <begin position="476"/>
        <end position="552"/>
    </location>
</feature>
<feature type="domain" description="Tudor" evidence="2">
    <location>
        <begin position="933"/>
        <end position="991"/>
    </location>
</feature>
<feature type="region of interest" description="Disordered" evidence="1">
    <location>
        <begin position="606"/>
        <end position="632"/>
    </location>
</feature>
<feature type="domain" description="Agenet" evidence="3">
    <location>
        <begin position="627"/>
        <end position="685"/>
    </location>
</feature>
<feature type="compositionally biased region" description="Basic and acidic residues" evidence="1">
    <location>
        <begin position="535"/>
        <end position="549"/>
    </location>
</feature>
<feature type="compositionally biased region" description="Basic residues" evidence="1">
    <location>
        <begin position="480"/>
        <end position="495"/>
    </location>
</feature>
<feature type="compositionally biased region" description="Basic and acidic residues" evidence="1">
    <location>
        <begin position="1392"/>
        <end position="1402"/>
    </location>
</feature>
<gene>
    <name evidence="4" type="ORF">GN958_ATG14723</name>
</gene>
<organism evidence="4 5">
    <name type="scientific">Phytophthora infestans</name>
    <name type="common">Potato late blight agent</name>
    <name type="synonym">Botrytis infestans</name>
    <dbReference type="NCBI Taxonomy" id="4787"/>
    <lineage>
        <taxon>Eukaryota</taxon>
        <taxon>Sar</taxon>
        <taxon>Stramenopiles</taxon>
        <taxon>Oomycota</taxon>
        <taxon>Peronosporomycetes</taxon>
        <taxon>Peronosporales</taxon>
        <taxon>Peronosporaceae</taxon>
        <taxon>Phytophthora</taxon>
    </lineage>
</organism>
<dbReference type="InterPro" id="IPR002999">
    <property type="entry name" value="Tudor"/>
</dbReference>
<dbReference type="CDD" id="cd04508">
    <property type="entry name" value="Tudor_SF"/>
    <property type="match status" value="12"/>
</dbReference>
<feature type="domain" description="Tudor" evidence="2">
    <location>
        <begin position="1205"/>
        <end position="1251"/>
    </location>
</feature>
<feature type="compositionally biased region" description="Polar residues" evidence="1">
    <location>
        <begin position="46"/>
        <end position="59"/>
    </location>
</feature>
<feature type="region of interest" description="Disordered" evidence="1">
    <location>
        <begin position="1239"/>
        <end position="1267"/>
    </location>
</feature>
<feature type="region of interest" description="Disordered" evidence="1">
    <location>
        <begin position="1518"/>
        <end position="1539"/>
    </location>
</feature>
<dbReference type="Proteomes" id="UP000704712">
    <property type="component" value="Unassembled WGS sequence"/>
</dbReference>
<feature type="compositionally biased region" description="Basic and acidic residues" evidence="1">
    <location>
        <begin position="1324"/>
        <end position="1334"/>
    </location>
</feature>
<feature type="region of interest" description="Disordered" evidence="1">
    <location>
        <begin position="1382"/>
        <end position="1402"/>
    </location>
</feature>
<feature type="domain" description="Tudor" evidence="2">
    <location>
        <begin position="865"/>
        <end position="923"/>
    </location>
</feature>
<feature type="domain" description="Tudor" evidence="2">
    <location>
        <begin position="1260"/>
        <end position="1318"/>
    </location>
</feature>
<feature type="domain" description="Agenet" evidence="3">
    <location>
        <begin position="1260"/>
        <end position="1318"/>
    </location>
</feature>
<dbReference type="PANTHER" id="PTHR34157">
    <property type="entry name" value="TUZIN"/>
    <property type="match status" value="1"/>
</dbReference>
<feature type="non-terminal residue" evidence="4">
    <location>
        <position position="1"/>
    </location>
</feature>
<feature type="domain" description="Tudor" evidence="2">
    <location>
        <begin position="1328"/>
        <end position="1386"/>
    </location>
</feature>